<keyword evidence="27" id="KW-0812">Transmembrane</keyword>
<sequence length="1096" mass="123227">MNNIKGYRHCTYDLLPGFVGENARDFAHRPQEKYTEFLRASPFSFLCFIIFCHIVTYCELVFNVCFGWNDWATEKLRAWLIEIEWKVKTEYEYLRLVRNRFARSKSVTVQHSYFVCKMETVMERGIAAKALELRNDAAMNKGRHFTGLKDHIPAGKDLYVYKQKLFEMLKGSKRSREVDISRIKGCEVVEMKHIDVGTLSPGENQIINVKVVRDDMLPQPEQSDYAMVSHSNESKYANAMHVGAIEVIFNSYASPSSNIVGGMILVDTCHKSVENAVRSVFVTGLAGGKLIRVLMYPNTLVEIGPKMNDRFKLVCTTSNSDISEGFNLASVKVNVVGCTQSLMTQYVPQPLLDNLLNKEQGTVVEYLGQLSYVMHHSNHITEEYLANQTMEFDLGKKLQLVPSSSGVSLAKSASMRYVVGPKQKLLNAGNEDGMSDFEKRRYEARKGVDDKMDISYVDPVYGMTQRAFGQASTPQSLLNKFASTRQIEGTPVETKIARTKITLTKVMAGGSILYTERLSDVLSNKEQRAAIAFQRTHVQHKKLVALATINVPENTGCALMMCYNSGIRGKAVVDAYTASAEASVIWNPACLRQARLEINVNPCKSSWSYQYLRQSQGVFNVVCISGWTTTPSTDLSLTIDWYLSEEDAEPETYSAVGVNPKITLNRWMGKLSFPQGTEVTLRRMPLAIGGGAGGTGLVYMNMPNALCSLWRYMRGGMSFEIIKMSSPYIKATIAFFIAFTDVDATVPNLEAYPHKLVQFAEIQDRVTISFDKEDFVMAWSTQVHNSVPLTEDGCPYLYAVVHDSVGSTIPGDFNIGVVLKEMNEVESIGRHPGWKGARPLAVSPQGLRKSASGVWNELFMVRGPPEAKSTDVVQFAIDLVGVGIATKNPGTWSLETNNSPMNNLMRTATWKSGTLHFQVLMEGNPLIKRGDWSSYCEVSLTQSTKVSTMSSRNWVMKDPSSWELEFDIRIEGPNDGFENWESHFSNQTSWFLVFSVYNPDQSTVFVVNGMIDDDCWFAGNTLMPPFLEPESVNSRHSFLSSVQFDYGTTTIRRTPSTSQDDEEDEGSKSERIRRLERHRERDEQNRSHLATFMRRT</sequence>
<dbReference type="EMBL" id="MW720559">
    <property type="protein sequence ID" value="QWQ57600.1"/>
    <property type="molecule type" value="Genomic_RNA"/>
</dbReference>
<evidence type="ECO:0000256" key="4">
    <source>
        <dbReference type="ARBA" id="ARBA00022361"/>
    </source>
</evidence>
<feature type="region of interest" description="Disordered" evidence="26">
    <location>
        <begin position="1049"/>
        <end position="1096"/>
    </location>
</feature>
<comment type="function">
    <text evidence="1">Responsible for viral RNA2 accumulation. May function by recruiting the RNA1-encoded polyprotein that contains the replication protein to RNA2 and enable its replication.</text>
</comment>
<keyword evidence="10" id="KW-0547">Nucleotide-binding</keyword>
<dbReference type="GO" id="GO:0044219">
    <property type="term" value="C:host cell plasmodesma"/>
    <property type="evidence" value="ECO:0007669"/>
    <property type="project" value="UniProtKB-SubCell"/>
</dbReference>
<organism evidence="28">
    <name type="scientific">Turnip ringspot virus</name>
    <dbReference type="NCBI Taxonomy" id="392504"/>
    <lineage>
        <taxon>Viruses</taxon>
        <taxon>Riboviria</taxon>
        <taxon>Orthornavirae</taxon>
        <taxon>Pisuviricota</taxon>
        <taxon>Pisoniviricetes</taxon>
        <taxon>Picornavirales</taxon>
        <taxon>Secoviridae</taxon>
        <taxon>Comovirinae</taxon>
        <taxon>Comovirus</taxon>
        <taxon>Comovirus rapae</taxon>
    </lineage>
</organism>
<keyword evidence="18" id="KW-0899">Viral immunoevasion</keyword>
<evidence type="ECO:0000256" key="26">
    <source>
        <dbReference type="SAM" id="MobiDB-lite"/>
    </source>
</evidence>
<evidence type="ECO:0000256" key="1">
    <source>
        <dbReference type="ARBA" id="ARBA00003642"/>
    </source>
</evidence>
<evidence type="ECO:0000256" key="13">
    <source>
        <dbReference type="ARBA" id="ARBA00023031"/>
    </source>
</evidence>
<evidence type="ECO:0000256" key="21">
    <source>
        <dbReference type="ARBA" id="ARBA00032125"/>
    </source>
</evidence>
<dbReference type="InterPro" id="IPR003182">
    <property type="entry name" value="RNA2_polyprotein"/>
</dbReference>
<keyword evidence="5" id="KW-0813">Transport</keyword>
<keyword evidence="17" id="KW-0342">GTP-binding</keyword>
<comment type="function">
    <text evidence="23">Transports the viral genome to neighboring plant cells directly through plasmosdesmata, without any budding. The movement protein allows efficient cell to cell propagation, by bypassing the host cell wall barrier. Acts by forming a tubular structure at the host plasmodesmata, enlarging it enough to allow free passage of virion capsids. Binds to GTP and to single-stranded RNA and single-stranded DNA in a non-sequence-specific manner.</text>
</comment>
<keyword evidence="27" id="KW-0472">Membrane</keyword>
<evidence type="ECO:0000256" key="17">
    <source>
        <dbReference type="ARBA" id="ARBA00023134"/>
    </source>
</evidence>
<feature type="compositionally biased region" description="Basic and acidic residues" evidence="26">
    <location>
        <begin position="1066"/>
        <end position="1086"/>
    </location>
</feature>
<keyword evidence="7" id="KW-0167">Capsid protein</keyword>
<feature type="transmembrane region" description="Helical" evidence="27">
    <location>
        <begin position="37"/>
        <end position="57"/>
    </location>
</feature>
<comment type="subcellular location">
    <subcellularLocation>
        <location evidence="3">Host cell junction</location>
        <location evidence="3">Host plasmodesma</location>
    </subcellularLocation>
    <subcellularLocation>
        <location evidence="2">Virion</location>
    </subcellularLocation>
</comment>
<dbReference type="InterPro" id="IPR003181">
    <property type="entry name" value="Como_LCP"/>
</dbReference>
<dbReference type="Pfam" id="PF02247">
    <property type="entry name" value="Como_LCP"/>
    <property type="match status" value="1"/>
</dbReference>
<keyword evidence="13" id="KW-0916">Viral movement protein</keyword>
<evidence type="ECO:0000256" key="6">
    <source>
        <dbReference type="ARBA" id="ARBA00022463"/>
    </source>
</evidence>
<keyword evidence="11" id="KW-0946">Virion</keyword>
<evidence type="ECO:0000256" key="25">
    <source>
        <dbReference type="ARBA" id="ARBA00046913"/>
    </source>
</evidence>
<evidence type="ECO:0000256" key="11">
    <source>
        <dbReference type="ARBA" id="ARBA00022844"/>
    </source>
</evidence>
<dbReference type="InterPro" id="IPR029053">
    <property type="entry name" value="Viral_coat"/>
</dbReference>
<evidence type="ECO:0000313" key="28">
    <source>
        <dbReference type="EMBL" id="QWQ57600.1"/>
    </source>
</evidence>
<dbReference type="GO" id="GO:0052170">
    <property type="term" value="P:symbiont-mediated suppression of host innate immune response"/>
    <property type="evidence" value="ECO:0007669"/>
    <property type="project" value="UniProtKB-KW"/>
</dbReference>
<evidence type="ECO:0000256" key="23">
    <source>
        <dbReference type="ARBA" id="ARBA00046110"/>
    </source>
</evidence>
<protein>
    <recommendedName>
        <fullName evidence="4">RNA2 polyprotein</fullName>
    </recommendedName>
    <alternativeName>
        <fullName evidence="21">Genome polyprotein M</fullName>
    </alternativeName>
    <alternativeName>
        <fullName evidence="22">M RNA polyprotein</fullName>
    </alternativeName>
    <alternativeName>
        <fullName evidence="19">Middle component RNA polyprotein</fullName>
    </alternativeName>
    <alternativeName>
        <fullName evidence="20">P2</fullName>
    </alternativeName>
</protein>
<evidence type="ECO:0000256" key="9">
    <source>
        <dbReference type="ARBA" id="ARBA00022632"/>
    </source>
</evidence>
<evidence type="ECO:0000256" key="2">
    <source>
        <dbReference type="ARBA" id="ARBA00004328"/>
    </source>
</evidence>
<evidence type="ECO:0000256" key="19">
    <source>
        <dbReference type="ARBA" id="ARBA00030233"/>
    </source>
</evidence>
<evidence type="ECO:0000256" key="18">
    <source>
        <dbReference type="ARBA" id="ARBA00023280"/>
    </source>
</evidence>
<dbReference type="GO" id="GO:0005198">
    <property type="term" value="F:structural molecule activity"/>
    <property type="evidence" value="ECO:0007669"/>
    <property type="project" value="InterPro"/>
</dbReference>
<comment type="subunit">
    <text evidence="24">Interacts (via C-terminus) with the large capsid protein.</text>
</comment>
<keyword evidence="6" id="KW-0941">Suppressor of RNA silencing</keyword>
<dbReference type="GO" id="GO:0039617">
    <property type="term" value="C:T=3 icosahedral viral capsid"/>
    <property type="evidence" value="ECO:0007669"/>
    <property type="project" value="UniProtKB-KW"/>
</dbReference>
<reference evidence="28" key="1">
    <citation type="submission" date="2021-03" db="EMBL/GenBank/DDBJ databases">
        <authorList>
            <person name="Ilbagi H."/>
            <person name="Miller W.A."/>
        </authorList>
    </citation>
    <scope>NUCLEOTIDE SEQUENCE</scope>
    <source>
        <strain evidence="28">TR59</strain>
    </source>
</reference>
<dbReference type="Pfam" id="PF02248">
    <property type="entry name" value="Como_SCP"/>
    <property type="match status" value="1"/>
</dbReference>
<evidence type="ECO:0000256" key="14">
    <source>
        <dbReference type="ARBA" id="ARBA00023060"/>
    </source>
</evidence>
<keyword evidence="15" id="KW-1031">Host cell junction</keyword>
<dbReference type="GO" id="GO:0003723">
    <property type="term" value="F:RNA binding"/>
    <property type="evidence" value="ECO:0007669"/>
    <property type="project" value="UniProtKB-KW"/>
</dbReference>
<dbReference type="Gene3D" id="2.60.120.20">
    <property type="match status" value="2"/>
</dbReference>
<proteinExistence type="predicted"/>
<evidence type="ECO:0000256" key="7">
    <source>
        <dbReference type="ARBA" id="ARBA00022561"/>
    </source>
</evidence>
<evidence type="ECO:0000256" key="16">
    <source>
        <dbReference type="ARBA" id="ARBA00023125"/>
    </source>
</evidence>
<keyword evidence="8" id="KW-0945">Host-virus interaction</keyword>
<keyword evidence="14" id="KW-1142">T=3 icosahedral capsid protein</keyword>
<evidence type="ECO:0000256" key="15">
    <source>
        <dbReference type="ARBA" id="ARBA00023081"/>
    </source>
</evidence>
<accession>A0A8F1SXY5</accession>
<keyword evidence="9" id="KW-1090">Inhibition of host innate immune response by virus</keyword>
<evidence type="ECO:0000256" key="10">
    <source>
        <dbReference type="ARBA" id="ARBA00022741"/>
    </source>
</evidence>
<evidence type="ECO:0000256" key="8">
    <source>
        <dbReference type="ARBA" id="ARBA00022581"/>
    </source>
</evidence>
<dbReference type="GO" id="GO:0005525">
    <property type="term" value="F:GTP binding"/>
    <property type="evidence" value="ECO:0007669"/>
    <property type="project" value="UniProtKB-KW"/>
</dbReference>
<evidence type="ECO:0000256" key="27">
    <source>
        <dbReference type="SAM" id="Phobius"/>
    </source>
</evidence>
<evidence type="ECO:0000256" key="12">
    <source>
        <dbReference type="ARBA" id="ARBA00022884"/>
    </source>
</evidence>
<keyword evidence="16" id="KW-0238">DNA-binding</keyword>
<feature type="compositionally biased region" description="Polar residues" evidence="26">
    <location>
        <begin position="1049"/>
        <end position="1058"/>
    </location>
</feature>
<keyword evidence="27" id="KW-1133">Transmembrane helix</keyword>
<evidence type="ECO:0000256" key="24">
    <source>
        <dbReference type="ARBA" id="ARBA00046473"/>
    </source>
</evidence>
<dbReference type="GO" id="GO:0046740">
    <property type="term" value="P:transport of virus in host, cell to cell"/>
    <property type="evidence" value="ECO:0007669"/>
    <property type="project" value="UniProtKB-KW"/>
</dbReference>
<comment type="subunit">
    <text evidence="25">Interacts with the large capsid protein.</text>
</comment>
<dbReference type="SUPFAM" id="SSF88633">
    <property type="entry name" value="Positive stranded ssRNA viruses"/>
    <property type="match status" value="3"/>
</dbReference>
<evidence type="ECO:0000256" key="20">
    <source>
        <dbReference type="ARBA" id="ARBA00031918"/>
    </source>
</evidence>
<keyword evidence="12" id="KW-0694">RNA-binding</keyword>
<name>A0A8F1SXY5_9SECO</name>
<evidence type="ECO:0000256" key="3">
    <source>
        <dbReference type="ARBA" id="ARBA00004621"/>
    </source>
</evidence>
<evidence type="ECO:0000256" key="22">
    <source>
        <dbReference type="ARBA" id="ARBA00033402"/>
    </source>
</evidence>
<evidence type="ECO:0000256" key="5">
    <source>
        <dbReference type="ARBA" id="ARBA00022448"/>
    </source>
</evidence>
<dbReference type="GO" id="GO:0003677">
    <property type="term" value="F:DNA binding"/>
    <property type="evidence" value="ECO:0007669"/>
    <property type="project" value="UniProtKB-KW"/>
</dbReference>